<keyword evidence="3" id="KW-1185">Reference proteome</keyword>
<evidence type="ECO:0000256" key="1">
    <source>
        <dbReference type="SAM" id="MobiDB-lite"/>
    </source>
</evidence>
<accession>F0Y8M4</accession>
<protein>
    <recommendedName>
        <fullName evidence="4">Glycosyl hydrolase family 32 N-terminal domain-containing protein</fullName>
    </recommendedName>
</protein>
<dbReference type="KEGG" id="aaf:AURANDRAFT_64028"/>
<dbReference type="InParanoid" id="F0Y8M4"/>
<sequence length="508" mass="51649">MAAHYVRLAVALASIDALVYTPPRNISMYDAWLYVDDGAFTAYYLAKPANASGSGAKPAWDRVMTITSDDGATWSDAGVAVAKAPGAKWLGSGSVWRTGDAFVLSYSQEGYGCAGDPGGGPTGDPTWCQSLFFATAPTPRGPWTTTPAGAFPYGEGYEIGGRWDCVAALRDGDGGVYGYWTASPRDGGCDSCGAGFGYSKDGVTWAARPTPGPEIKGEVGGVARAGGRVVMLFDAGRAFWSDAPAGPFAAAALNPSFLGQALGARFPRIWGSDVTGGPLLATHHQMTGPDCSGDGGLECPVYLGLVKRATLGADGGLRATWFEGNDNLRGEELARVADADLDRGLWLEGTLGAGGGFAVGLAGGGGDAAVVVLANGSFALGLTRNGAWTAPPHVVDRSLAPPSNATWRALVRNSATGFGMLEAYVGGVLALPWTLPGPAAPRAAPAAALAKRVDAPARPSAVPQGKDANSKTTQGRPRAASGASSAATAARRRASRAAGVSVASHGDL</sequence>
<dbReference type="RefSeq" id="XP_009036629.1">
    <property type="nucleotide sequence ID" value="XM_009038381.1"/>
</dbReference>
<proteinExistence type="predicted"/>
<dbReference type="AlphaFoldDB" id="F0Y8M4"/>
<evidence type="ECO:0000313" key="3">
    <source>
        <dbReference type="Proteomes" id="UP000002729"/>
    </source>
</evidence>
<evidence type="ECO:0000313" key="2">
    <source>
        <dbReference type="EMBL" id="EGB08634.1"/>
    </source>
</evidence>
<dbReference type="SUPFAM" id="SSF75005">
    <property type="entry name" value="Arabinanase/levansucrase/invertase"/>
    <property type="match status" value="1"/>
</dbReference>
<gene>
    <name evidence="2" type="ORF">AURANDRAFT_64028</name>
</gene>
<dbReference type="Proteomes" id="UP000002729">
    <property type="component" value="Unassembled WGS sequence"/>
</dbReference>
<organism evidence="3">
    <name type="scientific">Aureococcus anophagefferens</name>
    <name type="common">Harmful bloom alga</name>
    <dbReference type="NCBI Taxonomy" id="44056"/>
    <lineage>
        <taxon>Eukaryota</taxon>
        <taxon>Sar</taxon>
        <taxon>Stramenopiles</taxon>
        <taxon>Ochrophyta</taxon>
        <taxon>Pelagophyceae</taxon>
        <taxon>Pelagomonadales</taxon>
        <taxon>Pelagomonadaceae</taxon>
        <taxon>Aureococcus</taxon>
    </lineage>
</organism>
<feature type="region of interest" description="Disordered" evidence="1">
    <location>
        <begin position="450"/>
        <end position="508"/>
    </location>
</feature>
<dbReference type="EMBL" id="GL833127">
    <property type="protein sequence ID" value="EGB08634.1"/>
    <property type="molecule type" value="Genomic_DNA"/>
</dbReference>
<feature type="compositionally biased region" description="Low complexity" evidence="1">
    <location>
        <begin position="478"/>
        <end position="489"/>
    </location>
</feature>
<name>F0Y8M4_AURAN</name>
<reference evidence="2 3" key="1">
    <citation type="journal article" date="2011" name="Proc. Natl. Acad. Sci. U.S.A.">
        <title>Niche of harmful alga Aureococcus anophagefferens revealed through ecogenomics.</title>
        <authorList>
            <person name="Gobler C.J."/>
            <person name="Berry D.L."/>
            <person name="Dyhrman S.T."/>
            <person name="Wilhelm S.W."/>
            <person name="Salamov A."/>
            <person name="Lobanov A.V."/>
            <person name="Zhang Y."/>
            <person name="Collier J.L."/>
            <person name="Wurch L.L."/>
            <person name="Kustka A.B."/>
            <person name="Dill B.D."/>
            <person name="Shah M."/>
            <person name="VerBerkmoes N.C."/>
            <person name="Kuo A."/>
            <person name="Terry A."/>
            <person name="Pangilinan J."/>
            <person name="Lindquist E.A."/>
            <person name="Lucas S."/>
            <person name="Paulsen I.T."/>
            <person name="Hattenrath-Lehmann T.K."/>
            <person name="Talmage S.C."/>
            <person name="Walker E.A."/>
            <person name="Koch F."/>
            <person name="Burson A.M."/>
            <person name="Marcoval M.A."/>
            <person name="Tang Y.Z."/>
            <person name="Lecleir G.R."/>
            <person name="Coyne K.J."/>
            <person name="Berg G.M."/>
            <person name="Bertrand E.M."/>
            <person name="Saito M.A."/>
            <person name="Gladyshev V.N."/>
            <person name="Grigoriev I.V."/>
        </authorList>
    </citation>
    <scope>NUCLEOTIDE SEQUENCE [LARGE SCALE GENOMIC DNA]</scope>
    <source>
        <strain evidence="3">CCMP 1984</strain>
    </source>
</reference>
<feature type="compositionally biased region" description="Low complexity" evidence="1">
    <location>
        <begin position="496"/>
        <end position="508"/>
    </location>
</feature>
<dbReference type="InterPro" id="IPR023296">
    <property type="entry name" value="Glyco_hydro_beta-prop_sf"/>
</dbReference>
<dbReference type="Gene3D" id="2.115.10.20">
    <property type="entry name" value="Glycosyl hydrolase domain, family 43"/>
    <property type="match status" value="1"/>
</dbReference>
<evidence type="ECO:0008006" key="4">
    <source>
        <dbReference type="Google" id="ProtNLM"/>
    </source>
</evidence>
<dbReference type="GeneID" id="20224631"/>